<dbReference type="InterPro" id="IPR050109">
    <property type="entry name" value="HTH-type_TetR-like_transc_reg"/>
</dbReference>
<dbReference type="Proteomes" id="UP000463857">
    <property type="component" value="Chromosome"/>
</dbReference>
<keyword evidence="1" id="KW-0805">Transcription regulation</keyword>
<feature type="domain" description="HTH tetR-type" evidence="5">
    <location>
        <begin position="18"/>
        <end position="78"/>
    </location>
</feature>
<dbReference type="Gene3D" id="1.10.10.60">
    <property type="entry name" value="Homeodomain-like"/>
    <property type="match status" value="1"/>
</dbReference>
<sequence length="202" mass="22792">MARSAPDIAPPRPGRRPSTSLEEIERAGLALFADRGFDAVSVDDIAAEVGIGRRTFFRYYPSKNDLVWGRFDELIDEWEAWMRAHTAEMPLLQAIRAAVLHFNDFPEDDDTHRLRMSLILQNPALQAHATLRYQRWRDAIARYSARRLGVDNEAFTPRVIGHIALGAALASYEQWLLTPDADLRGLLDDALTVLAETVRLPG</sequence>
<dbReference type="GO" id="GO:0000976">
    <property type="term" value="F:transcription cis-regulatory region binding"/>
    <property type="evidence" value="ECO:0007669"/>
    <property type="project" value="TreeGrafter"/>
</dbReference>
<reference evidence="6 7" key="1">
    <citation type="journal article" date="2018" name="Int. J. Syst. Evol. Microbiol.">
        <title>Epidermidibacterium keratini gen. nov., sp. nov., a member of the family Sporichthyaceae, isolated from keratin epidermis.</title>
        <authorList>
            <person name="Lee D.G."/>
            <person name="Trujillo M.E."/>
            <person name="Kang S."/>
            <person name="Nam J.J."/>
            <person name="Kim Y.J."/>
        </authorList>
    </citation>
    <scope>NUCLEOTIDE SEQUENCE [LARGE SCALE GENOMIC DNA]</scope>
    <source>
        <strain evidence="6 7">EPI-7</strain>
    </source>
</reference>
<keyword evidence="7" id="KW-1185">Reference proteome</keyword>
<dbReference type="PROSITE" id="PS50977">
    <property type="entry name" value="HTH_TETR_2"/>
    <property type="match status" value="1"/>
</dbReference>
<dbReference type="PANTHER" id="PTHR30055:SF238">
    <property type="entry name" value="MYCOFACTOCIN BIOSYNTHESIS TRANSCRIPTIONAL REGULATOR MFTR-RELATED"/>
    <property type="match status" value="1"/>
</dbReference>
<dbReference type="GO" id="GO:0003700">
    <property type="term" value="F:DNA-binding transcription factor activity"/>
    <property type="evidence" value="ECO:0007669"/>
    <property type="project" value="TreeGrafter"/>
</dbReference>
<dbReference type="Pfam" id="PF17754">
    <property type="entry name" value="TetR_C_14"/>
    <property type="match status" value="1"/>
</dbReference>
<dbReference type="AlphaFoldDB" id="A0A7L4YLT4"/>
<evidence type="ECO:0000313" key="7">
    <source>
        <dbReference type="Proteomes" id="UP000463857"/>
    </source>
</evidence>
<dbReference type="PANTHER" id="PTHR30055">
    <property type="entry name" value="HTH-TYPE TRANSCRIPTIONAL REGULATOR RUTR"/>
    <property type="match status" value="1"/>
</dbReference>
<dbReference type="NCBIfam" id="TIGR03968">
    <property type="entry name" value="mycofact_TetR"/>
    <property type="match status" value="1"/>
</dbReference>
<organism evidence="6 7">
    <name type="scientific">Epidermidibacterium keratini</name>
    <dbReference type="NCBI Taxonomy" id="1891644"/>
    <lineage>
        <taxon>Bacteria</taxon>
        <taxon>Bacillati</taxon>
        <taxon>Actinomycetota</taxon>
        <taxon>Actinomycetes</taxon>
        <taxon>Sporichthyales</taxon>
        <taxon>Sporichthyaceae</taxon>
        <taxon>Epidermidibacterium</taxon>
    </lineage>
</organism>
<proteinExistence type="predicted"/>
<gene>
    <name evidence="6" type="primary">mftR</name>
    <name evidence="6" type="ORF">EK0264_07245</name>
</gene>
<dbReference type="InterPro" id="IPR023851">
    <property type="entry name" value="Tscrpt_reg_TetR-type"/>
</dbReference>
<name>A0A7L4YLT4_9ACTN</name>
<dbReference type="OrthoDB" id="8688418at2"/>
<dbReference type="SUPFAM" id="SSF46689">
    <property type="entry name" value="Homeodomain-like"/>
    <property type="match status" value="1"/>
</dbReference>
<dbReference type="InterPro" id="IPR001647">
    <property type="entry name" value="HTH_TetR"/>
</dbReference>
<feature type="DNA-binding region" description="H-T-H motif" evidence="4">
    <location>
        <begin position="41"/>
        <end position="60"/>
    </location>
</feature>
<dbReference type="InParanoid" id="A0A7L4YLT4"/>
<dbReference type="Gene3D" id="1.10.357.10">
    <property type="entry name" value="Tetracycline Repressor, domain 2"/>
    <property type="match status" value="1"/>
</dbReference>
<evidence type="ECO:0000259" key="5">
    <source>
        <dbReference type="PROSITE" id="PS50977"/>
    </source>
</evidence>
<evidence type="ECO:0000256" key="1">
    <source>
        <dbReference type="ARBA" id="ARBA00023015"/>
    </source>
</evidence>
<evidence type="ECO:0000313" key="6">
    <source>
        <dbReference type="EMBL" id="QHC00090.1"/>
    </source>
</evidence>
<evidence type="ECO:0000256" key="2">
    <source>
        <dbReference type="ARBA" id="ARBA00023125"/>
    </source>
</evidence>
<dbReference type="EMBL" id="CP047156">
    <property type="protein sequence ID" value="QHC00090.1"/>
    <property type="molecule type" value="Genomic_DNA"/>
</dbReference>
<evidence type="ECO:0000256" key="4">
    <source>
        <dbReference type="PROSITE-ProRule" id="PRU00335"/>
    </source>
</evidence>
<dbReference type="InterPro" id="IPR041347">
    <property type="entry name" value="MftR_C"/>
</dbReference>
<dbReference type="InterPro" id="IPR009057">
    <property type="entry name" value="Homeodomain-like_sf"/>
</dbReference>
<dbReference type="KEGG" id="eke:EK0264_07245"/>
<dbReference type="PRINTS" id="PR00455">
    <property type="entry name" value="HTHTETR"/>
</dbReference>
<evidence type="ECO:0000256" key="3">
    <source>
        <dbReference type="ARBA" id="ARBA00023163"/>
    </source>
</evidence>
<dbReference type="FunCoup" id="A0A7L4YLT4">
    <property type="interactions" value="2"/>
</dbReference>
<protein>
    <submittedName>
        <fullName evidence="6">Mycofactocin system transcriptional regulator</fullName>
    </submittedName>
</protein>
<keyword evidence="3" id="KW-0804">Transcription</keyword>
<dbReference type="Pfam" id="PF00440">
    <property type="entry name" value="TetR_N"/>
    <property type="match status" value="1"/>
</dbReference>
<dbReference type="RefSeq" id="WP_159544226.1">
    <property type="nucleotide sequence ID" value="NZ_CP047156.1"/>
</dbReference>
<keyword evidence="2 4" id="KW-0238">DNA-binding</keyword>
<accession>A0A7L4YLT4</accession>